<dbReference type="InterPro" id="IPR007956">
    <property type="entry name" value="Malonyl_CoA_deC_C"/>
</dbReference>
<sequence length="491" mass="56926">MPNFKNISLTVKEILDLSAKSAILADPKSKAFCQLYLNQPTQDRTEFIKSLCKDHGLKNERIFQSLTSLASSNKTLDEFNKNFRQINYDKLNATLRPEYNNLFQNLARVKDGVSTLVKLRADLLEVLEQKRKNEINFELEEDLKIMNSVLKNMLILWFSTGLLNIQRIDWKSPATLVEKVAHYESVHQIRTLTDLKNRLSSSRRCFIYTHSTMPYEPLVILHVALTDSVSSNISNLIKRYKSSSDQPETEFDPTKCTNAIFYSINSCQKGLQQVDLGNALIKSAVRLLLEELPNLKNFHTLSPIPKFKDWLDLKIAHKIENKLDIFNLEKCFTKNELYYLHNHFGTCSFSDLIIKVKETLNSIQFKKAVEDFDTSICEFKNKDADDFRLHEILSNFLTRSCAFYLYYEKKNGYAFNSVTNFHIKNGAQIYRVNFGGDQSENGWKSSYSLMVNYGYNLQDLDFNCVNYLTTKSIKISPLFEKNLIHFQQAKI</sequence>
<protein>
    <recommendedName>
        <fullName evidence="5">Malonyl-CoA decarboxylase</fullName>
    </recommendedName>
</protein>
<proteinExistence type="predicted"/>
<dbReference type="EMBL" id="CAJNOC010002025">
    <property type="protein sequence ID" value="CAF0907496.1"/>
    <property type="molecule type" value="Genomic_DNA"/>
</dbReference>
<dbReference type="GO" id="GO:0005759">
    <property type="term" value="C:mitochondrial matrix"/>
    <property type="evidence" value="ECO:0007669"/>
    <property type="project" value="TreeGrafter"/>
</dbReference>
<dbReference type="GO" id="GO:0005782">
    <property type="term" value="C:peroxisomal matrix"/>
    <property type="evidence" value="ECO:0007669"/>
    <property type="project" value="TreeGrafter"/>
</dbReference>
<feature type="domain" description="Malonyl-CoA decarboxylase C-terminal" evidence="1">
    <location>
        <begin position="161"/>
        <end position="455"/>
    </location>
</feature>
<evidence type="ECO:0000313" key="4">
    <source>
        <dbReference type="Proteomes" id="UP000663879"/>
    </source>
</evidence>
<organism evidence="3 4">
    <name type="scientific">Brachionus calyciflorus</name>
    <dbReference type="NCBI Taxonomy" id="104777"/>
    <lineage>
        <taxon>Eukaryota</taxon>
        <taxon>Metazoa</taxon>
        <taxon>Spiralia</taxon>
        <taxon>Gnathifera</taxon>
        <taxon>Rotifera</taxon>
        <taxon>Eurotatoria</taxon>
        <taxon>Monogononta</taxon>
        <taxon>Pseudotrocha</taxon>
        <taxon>Ploima</taxon>
        <taxon>Brachionidae</taxon>
        <taxon>Brachionus</taxon>
    </lineage>
</organism>
<dbReference type="Gene3D" id="1.20.140.90">
    <property type="entry name" value="Malonyl-CoA decarboxylase, oligemerization domain"/>
    <property type="match status" value="1"/>
</dbReference>
<feature type="domain" description="Malonyl-CoA decarboxylase N-terminal" evidence="2">
    <location>
        <begin position="77"/>
        <end position="158"/>
    </location>
</feature>
<dbReference type="OrthoDB" id="426718at2759"/>
<evidence type="ECO:0000313" key="3">
    <source>
        <dbReference type="EMBL" id="CAF0907496.1"/>
    </source>
</evidence>
<accession>A0A813ZZP5</accession>
<dbReference type="InterPro" id="IPR038351">
    <property type="entry name" value="MCD_N_sf"/>
</dbReference>
<evidence type="ECO:0000259" key="2">
    <source>
        <dbReference type="Pfam" id="PF17408"/>
    </source>
</evidence>
<dbReference type="InterPro" id="IPR042303">
    <property type="entry name" value="Malonyl_CoA_deC_C_sf"/>
</dbReference>
<dbReference type="Pfam" id="PF17408">
    <property type="entry name" value="MCD_N"/>
    <property type="match status" value="1"/>
</dbReference>
<dbReference type="GO" id="GO:0006633">
    <property type="term" value="P:fatty acid biosynthetic process"/>
    <property type="evidence" value="ECO:0007669"/>
    <property type="project" value="InterPro"/>
</dbReference>
<dbReference type="PANTHER" id="PTHR28641">
    <property type="match status" value="1"/>
</dbReference>
<reference evidence="3" key="1">
    <citation type="submission" date="2021-02" db="EMBL/GenBank/DDBJ databases">
        <authorList>
            <person name="Nowell W R."/>
        </authorList>
    </citation>
    <scope>NUCLEOTIDE SEQUENCE</scope>
    <source>
        <strain evidence="3">Ploen Becks lab</strain>
    </source>
</reference>
<dbReference type="PANTHER" id="PTHR28641:SF1">
    <property type="entry name" value="MALONYL-COA DECARBOXYLASE, MITOCHONDRIAL"/>
    <property type="match status" value="1"/>
</dbReference>
<dbReference type="GO" id="GO:0006085">
    <property type="term" value="P:acetyl-CoA biosynthetic process"/>
    <property type="evidence" value="ECO:0007669"/>
    <property type="project" value="TreeGrafter"/>
</dbReference>
<dbReference type="Gene3D" id="3.40.630.150">
    <property type="entry name" value="Malonyl-CoA decarboxylase, catalytic domain"/>
    <property type="match status" value="1"/>
</dbReference>
<name>A0A813ZZP5_9BILA</name>
<dbReference type="GO" id="GO:2001294">
    <property type="term" value="P:malonyl-CoA catabolic process"/>
    <property type="evidence" value="ECO:0007669"/>
    <property type="project" value="TreeGrafter"/>
</dbReference>
<keyword evidence="4" id="KW-1185">Reference proteome</keyword>
<dbReference type="InterPro" id="IPR035372">
    <property type="entry name" value="MCD_N"/>
</dbReference>
<comment type="caution">
    <text evidence="3">The sequence shown here is derived from an EMBL/GenBank/DDBJ whole genome shotgun (WGS) entry which is preliminary data.</text>
</comment>
<dbReference type="AlphaFoldDB" id="A0A813ZZP5"/>
<evidence type="ECO:0000259" key="1">
    <source>
        <dbReference type="Pfam" id="PF05292"/>
    </source>
</evidence>
<dbReference type="GO" id="GO:0050080">
    <property type="term" value="F:malonyl-CoA decarboxylase activity"/>
    <property type="evidence" value="ECO:0007669"/>
    <property type="project" value="InterPro"/>
</dbReference>
<dbReference type="InterPro" id="IPR038917">
    <property type="entry name" value="Malonyl_CoA_deC"/>
</dbReference>
<evidence type="ECO:0008006" key="5">
    <source>
        <dbReference type="Google" id="ProtNLM"/>
    </source>
</evidence>
<dbReference type="Pfam" id="PF05292">
    <property type="entry name" value="MCD"/>
    <property type="match status" value="1"/>
</dbReference>
<dbReference type="Proteomes" id="UP000663879">
    <property type="component" value="Unassembled WGS sequence"/>
</dbReference>
<gene>
    <name evidence="3" type="ORF">OXX778_LOCUS11723</name>
</gene>